<dbReference type="GO" id="GO:0016747">
    <property type="term" value="F:acyltransferase activity, transferring groups other than amino-acyl groups"/>
    <property type="evidence" value="ECO:0007669"/>
    <property type="project" value="InterPro"/>
</dbReference>
<dbReference type="EMBL" id="FNUS01000002">
    <property type="protein sequence ID" value="SEF98557.1"/>
    <property type="molecule type" value="Genomic_DNA"/>
</dbReference>
<dbReference type="PROSITE" id="PS51186">
    <property type="entry name" value="GNAT"/>
    <property type="match status" value="1"/>
</dbReference>
<dbReference type="CDD" id="cd04301">
    <property type="entry name" value="NAT_SF"/>
    <property type="match status" value="1"/>
</dbReference>
<accession>A0A1H5WI58</accession>
<reference evidence="3" key="1">
    <citation type="submission" date="2016-10" db="EMBL/GenBank/DDBJ databases">
        <authorList>
            <person name="Varghese N."/>
            <person name="Submissions S."/>
        </authorList>
    </citation>
    <scope>NUCLEOTIDE SEQUENCE [LARGE SCALE GENOMIC DNA]</scope>
    <source>
        <strain evidence="3">DSM 21580</strain>
    </source>
</reference>
<dbReference type="OrthoDB" id="9796171at2"/>
<evidence type="ECO:0000259" key="1">
    <source>
        <dbReference type="PROSITE" id="PS51186"/>
    </source>
</evidence>
<dbReference type="SUPFAM" id="SSF55729">
    <property type="entry name" value="Acyl-CoA N-acyltransferases (Nat)"/>
    <property type="match status" value="1"/>
</dbReference>
<dbReference type="RefSeq" id="WP_103913196.1">
    <property type="nucleotide sequence ID" value="NZ_FNUS01000002.1"/>
</dbReference>
<evidence type="ECO:0000313" key="2">
    <source>
        <dbReference type="EMBL" id="SEF98557.1"/>
    </source>
</evidence>
<keyword evidence="3" id="KW-1185">Reference proteome</keyword>
<organism evidence="2 3">
    <name type="scientific">Halpernia humi</name>
    <dbReference type="NCBI Taxonomy" id="493375"/>
    <lineage>
        <taxon>Bacteria</taxon>
        <taxon>Pseudomonadati</taxon>
        <taxon>Bacteroidota</taxon>
        <taxon>Flavobacteriia</taxon>
        <taxon>Flavobacteriales</taxon>
        <taxon>Weeksellaceae</taxon>
        <taxon>Chryseobacterium group</taxon>
        <taxon>Halpernia</taxon>
    </lineage>
</organism>
<feature type="domain" description="N-acetyltransferase" evidence="1">
    <location>
        <begin position="9"/>
        <end position="151"/>
    </location>
</feature>
<dbReference type="Gene3D" id="3.40.630.30">
    <property type="match status" value="1"/>
</dbReference>
<dbReference type="AlphaFoldDB" id="A0A1H5WI58"/>
<dbReference type="Pfam" id="PF13673">
    <property type="entry name" value="Acetyltransf_10"/>
    <property type="match status" value="1"/>
</dbReference>
<protein>
    <submittedName>
        <fullName evidence="2">ElaA protein</fullName>
    </submittedName>
</protein>
<dbReference type="InterPro" id="IPR016181">
    <property type="entry name" value="Acyl_CoA_acyltransferase"/>
</dbReference>
<evidence type="ECO:0000313" key="3">
    <source>
        <dbReference type="Proteomes" id="UP000236738"/>
    </source>
</evidence>
<sequence>MKGLIWKIKSFSELSTEELYKILAIRQKVFVVEQECYYLDADNYDQKAVHLWAEQNGEILAYLRVFPENIKYKEASIGRVLTALSVRNKNLGKTLVSFSLQIILNQFKTKSVRISAQDYLIKFYGNFGFKDTGKKYLEDDIPHTEMLLSPILRP</sequence>
<proteinExistence type="predicted"/>
<name>A0A1H5WI58_9FLAO</name>
<dbReference type="InterPro" id="IPR000182">
    <property type="entry name" value="GNAT_dom"/>
</dbReference>
<dbReference type="Proteomes" id="UP000236738">
    <property type="component" value="Unassembled WGS sequence"/>
</dbReference>
<gene>
    <name evidence="2" type="ORF">SAMN05421847_1200</name>
</gene>